<dbReference type="HOGENOM" id="CLU_576596_0_0_1"/>
<keyword evidence="3" id="KW-0809">Transit peptide</keyword>
<comment type="similarity">
    <text evidence="7">Belongs to the ribonuclease III family. Mitochondrion-specific ribosomal protein mL44 subfamily.</text>
</comment>
<dbReference type="SUPFAM" id="SSF69065">
    <property type="entry name" value="RNase III domain-like"/>
    <property type="match status" value="1"/>
</dbReference>
<proteinExistence type="inferred from homology"/>
<accession>A7SJH8</accession>
<evidence type="ECO:0000313" key="12">
    <source>
        <dbReference type="Proteomes" id="UP000001593"/>
    </source>
</evidence>
<evidence type="ECO:0000256" key="9">
    <source>
        <dbReference type="SAM" id="MobiDB-lite"/>
    </source>
</evidence>
<keyword evidence="5" id="KW-0496">Mitochondrion</keyword>
<organism evidence="11 12">
    <name type="scientific">Nematostella vectensis</name>
    <name type="common">Starlet sea anemone</name>
    <dbReference type="NCBI Taxonomy" id="45351"/>
    <lineage>
        <taxon>Eukaryota</taxon>
        <taxon>Metazoa</taxon>
        <taxon>Cnidaria</taxon>
        <taxon>Anthozoa</taxon>
        <taxon>Hexacorallia</taxon>
        <taxon>Actiniaria</taxon>
        <taxon>Edwardsiidae</taxon>
        <taxon>Nematostella</taxon>
    </lineage>
</organism>
<dbReference type="GO" id="GO:0005634">
    <property type="term" value="C:nucleus"/>
    <property type="evidence" value="ECO:0000318"/>
    <property type="project" value="GO_Central"/>
</dbReference>
<feature type="domain" description="RNase III" evidence="10">
    <location>
        <begin position="88"/>
        <end position="224"/>
    </location>
</feature>
<feature type="region of interest" description="Disordered" evidence="9">
    <location>
        <begin position="455"/>
        <end position="474"/>
    </location>
</feature>
<evidence type="ECO:0000259" key="10">
    <source>
        <dbReference type="PROSITE" id="PS50142"/>
    </source>
</evidence>
<keyword evidence="4" id="KW-0689">Ribosomal protein</keyword>
<keyword evidence="2" id="KW-0694">RNA-binding</keyword>
<dbReference type="GO" id="GO:0003723">
    <property type="term" value="F:RNA binding"/>
    <property type="evidence" value="ECO:0007669"/>
    <property type="project" value="UniProtKB-KW"/>
</dbReference>
<dbReference type="InterPro" id="IPR044444">
    <property type="entry name" value="Ribosomal_mL44_DSRM_metazoa"/>
</dbReference>
<dbReference type="InterPro" id="IPR055189">
    <property type="entry name" value="RM44_endonuclase"/>
</dbReference>
<dbReference type="PANTHER" id="PTHR11207">
    <property type="entry name" value="RIBONUCLEASE III"/>
    <property type="match status" value="1"/>
</dbReference>
<dbReference type="SMART" id="SM00535">
    <property type="entry name" value="RIBOc"/>
    <property type="match status" value="1"/>
</dbReference>
<evidence type="ECO:0000313" key="11">
    <source>
        <dbReference type="EMBL" id="EDO36101.1"/>
    </source>
</evidence>
<dbReference type="PROSITE" id="PS50142">
    <property type="entry name" value="RNASE_3_2"/>
    <property type="match status" value="1"/>
</dbReference>
<dbReference type="FunCoup" id="A7SJH8">
    <property type="interactions" value="321"/>
</dbReference>
<keyword evidence="6" id="KW-0687">Ribonucleoprotein</keyword>
<dbReference type="eggNOG" id="KOG3769">
    <property type="taxonomic scope" value="Eukaryota"/>
</dbReference>
<keyword evidence="12" id="KW-1185">Reference proteome</keyword>
<evidence type="ECO:0000256" key="1">
    <source>
        <dbReference type="ARBA" id="ARBA00004173"/>
    </source>
</evidence>
<dbReference type="AlphaFoldDB" id="A7SJH8"/>
<name>A7SJH8_NEMVE</name>
<dbReference type="STRING" id="45351.A7SJH8"/>
<dbReference type="GO" id="GO:0006396">
    <property type="term" value="P:RNA processing"/>
    <property type="evidence" value="ECO:0007669"/>
    <property type="project" value="InterPro"/>
</dbReference>
<dbReference type="Gene3D" id="3.30.160.20">
    <property type="match status" value="1"/>
</dbReference>
<evidence type="ECO:0000256" key="6">
    <source>
        <dbReference type="ARBA" id="ARBA00023274"/>
    </source>
</evidence>
<dbReference type="InParanoid" id="A7SJH8"/>
<dbReference type="InterPro" id="IPR036389">
    <property type="entry name" value="RNase_III_sf"/>
</dbReference>
<comment type="subcellular location">
    <subcellularLocation>
        <location evidence="1">Mitochondrion</location>
    </subcellularLocation>
</comment>
<evidence type="ECO:0000256" key="4">
    <source>
        <dbReference type="ARBA" id="ARBA00022980"/>
    </source>
</evidence>
<dbReference type="EMBL" id="DS469678">
    <property type="protein sequence ID" value="EDO36101.1"/>
    <property type="molecule type" value="Genomic_DNA"/>
</dbReference>
<gene>
    <name evidence="11" type="ORF">NEMVEDRAFT_v1g245670</name>
</gene>
<evidence type="ECO:0000256" key="7">
    <source>
        <dbReference type="ARBA" id="ARBA00024034"/>
    </source>
</evidence>
<dbReference type="CDD" id="cd00593">
    <property type="entry name" value="RIBOc"/>
    <property type="match status" value="1"/>
</dbReference>
<dbReference type="GO" id="GO:0070125">
    <property type="term" value="P:mitochondrial translational elongation"/>
    <property type="evidence" value="ECO:0000318"/>
    <property type="project" value="GO_Central"/>
</dbReference>
<sequence length="474" mass="54049">MAASISFSCVKSCSRLLRHGYSAWPSVSSRCSGNKVMAVAGERFYRGSNRDTRRRERNLLEKKRKREGQKPRVFDKREFMRENYEKELFAFRNRLSLVFEDERLLRAALTHELCEEDLVKDKEKIEENSKLALLGHNLTSQYITEYLCFKYPNLPSEGVRQLHNFLTNRETLVKVADLTALPELIRTKHDLDSLKKEKHVEVTKEDVISDAFLALIGAIYLDQGSSEANKFVRDFLITQLYTQELNQVLQFENPEALLESMVLSEGHTKPEARITRQSGKATHLPVYVVGLFCGEELIGEAAGYNLVNAKRERIGSIQGKNAALREEEQHLMSFYRRRQLSYNTPRKLPFKQAIVGGKHSSLSQYFHLFSTMANSCHSRFGQTLLELSKAFQEAKELLDDEPRAIRCKIGCPASCTCTKASSKCSSLCSSIESFNDKAAVNAALMRLVQRGMHQEPTLPSDQMNYKPALTQNKL</sequence>
<dbReference type="Gene3D" id="1.10.1520.10">
    <property type="entry name" value="Ribonuclease III domain"/>
    <property type="match status" value="1"/>
</dbReference>
<protein>
    <recommendedName>
        <fullName evidence="8">Large ribosomal subunit protein mL44</fullName>
    </recommendedName>
</protein>
<evidence type="ECO:0000256" key="8">
    <source>
        <dbReference type="ARBA" id="ARBA00035187"/>
    </source>
</evidence>
<feature type="compositionally biased region" description="Polar residues" evidence="9">
    <location>
        <begin position="457"/>
        <end position="474"/>
    </location>
</feature>
<evidence type="ECO:0000256" key="2">
    <source>
        <dbReference type="ARBA" id="ARBA00022884"/>
    </source>
</evidence>
<dbReference type="Pfam" id="PF22892">
    <property type="entry name" value="DSRM_MRPL44"/>
    <property type="match status" value="1"/>
</dbReference>
<evidence type="ECO:0000256" key="3">
    <source>
        <dbReference type="ARBA" id="ARBA00022946"/>
    </source>
</evidence>
<dbReference type="GO" id="GO:0005762">
    <property type="term" value="C:mitochondrial large ribosomal subunit"/>
    <property type="evidence" value="ECO:0000318"/>
    <property type="project" value="GO_Central"/>
</dbReference>
<dbReference type="GO" id="GO:0004525">
    <property type="term" value="F:ribonuclease III activity"/>
    <property type="evidence" value="ECO:0007669"/>
    <property type="project" value="InterPro"/>
</dbReference>
<dbReference type="InterPro" id="IPR000999">
    <property type="entry name" value="RNase_III_dom"/>
</dbReference>
<dbReference type="Proteomes" id="UP000001593">
    <property type="component" value="Unassembled WGS sequence"/>
</dbReference>
<dbReference type="PhylomeDB" id="A7SJH8"/>
<reference evidence="11 12" key="1">
    <citation type="journal article" date="2007" name="Science">
        <title>Sea anemone genome reveals ancestral eumetazoan gene repertoire and genomic organization.</title>
        <authorList>
            <person name="Putnam N.H."/>
            <person name="Srivastava M."/>
            <person name="Hellsten U."/>
            <person name="Dirks B."/>
            <person name="Chapman J."/>
            <person name="Salamov A."/>
            <person name="Terry A."/>
            <person name="Shapiro H."/>
            <person name="Lindquist E."/>
            <person name="Kapitonov V.V."/>
            <person name="Jurka J."/>
            <person name="Genikhovich G."/>
            <person name="Grigoriev I.V."/>
            <person name="Lucas S.M."/>
            <person name="Steele R.E."/>
            <person name="Finnerty J.R."/>
            <person name="Technau U."/>
            <person name="Martindale M.Q."/>
            <person name="Rokhsar D.S."/>
        </authorList>
    </citation>
    <scope>NUCLEOTIDE SEQUENCE [LARGE SCALE GENOMIC DNA]</scope>
    <source>
        <strain evidence="12">CH2 X CH6</strain>
    </source>
</reference>
<dbReference type="Pfam" id="PF22935">
    <property type="entry name" value="RM44_endonuclase"/>
    <property type="match status" value="1"/>
</dbReference>
<evidence type="ECO:0000256" key="5">
    <source>
        <dbReference type="ARBA" id="ARBA00023128"/>
    </source>
</evidence>
<dbReference type="PANTHER" id="PTHR11207:SF5">
    <property type="entry name" value="LARGE RIBOSOMAL SUBUNIT PROTEIN ML44"/>
    <property type="match status" value="1"/>
</dbReference>